<reference evidence="9" key="2">
    <citation type="submission" date="2021-09" db="EMBL/GenBank/DDBJ databases">
        <authorList>
            <person name="Jia N."/>
            <person name="Wang J."/>
            <person name="Shi W."/>
            <person name="Du L."/>
            <person name="Sun Y."/>
            <person name="Zhan W."/>
            <person name="Jiang J."/>
            <person name="Wang Q."/>
            <person name="Zhang B."/>
            <person name="Ji P."/>
            <person name="Sakyi L.B."/>
            <person name="Cui X."/>
            <person name="Yuan T."/>
            <person name="Jiang B."/>
            <person name="Yang W."/>
            <person name="Lam T.T.-Y."/>
            <person name="Chang Q."/>
            <person name="Ding S."/>
            <person name="Wang X."/>
            <person name="Zhu J."/>
            <person name="Ruan X."/>
            <person name="Zhao L."/>
            <person name="Wei J."/>
            <person name="Que T."/>
            <person name="Du C."/>
            <person name="Cheng J."/>
            <person name="Dai P."/>
            <person name="Han X."/>
            <person name="Huang E."/>
            <person name="Gao Y."/>
            <person name="Liu J."/>
            <person name="Shao H."/>
            <person name="Ye R."/>
            <person name="Li L."/>
            <person name="Wei W."/>
            <person name="Wang X."/>
            <person name="Wang C."/>
            <person name="Huo Q."/>
            <person name="Li W."/>
            <person name="Guo W."/>
            <person name="Chen H."/>
            <person name="Chen S."/>
            <person name="Zhou L."/>
            <person name="Zhou L."/>
            <person name="Ni X."/>
            <person name="Tian J."/>
            <person name="Zhou Y."/>
            <person name="Sheng Y."/>
            <person name="Liu T."/>
            <person name="Pan Y."/>
            <person name="Xia L."/>
            <person name="Li J."/>
            <person name="Zhao F."/>
            <person name="Cao W."/>
        </authorList>
    </citation>
    <scope>NUCLEOTIDE SEQUENCE</scope>
    <source>
        <strain evidence="9">Rsan-2018</strain>
        <tissue evidence="9">Larvae</tissue>
    </source>
</reference>
<keyword evidence="7" id="KW-0812">Transmembrane</keyword>
<evidence type="ECO:0000256" key="3">
    <source>
        <dbReference type="ARBA" id="ARBA00023157"/>
    </source>
</evidence>
<proteinExistence type="predicted"/>
<keyword evidence="2 7" id="KW-0472">Membrane</keyword>
<dbReference type="InterPro" id="IPR051275">
    <property type="entry name" value="Cell_adhesion_signaling"/>
</dbReference>
<evidence type="ECO:0000259" key="8">
    <source>
        <dbReference type="PROSITE" id="PS50835"/>
    </source>
</evidence>
<keyword evidence="10" id="KW-1185">Reference proteome</keyword>
<feature type="transmembrane region" description="Helical" evidence="7">
    <location>
        <begin position="383"/>
        <end position="402"/>
    </location>
</feature>
<protein>
    <recommendedName>
        <fullName evidence="8">Ig-like domain-containing protein</fullName>
    </recommendedName>
</protein>
<evidence type="ECO:0000256" key="5">
    <source>
        <dbReference type="ARBA" id="ARBA00023319"/>
    </source>
</evidence>
<evidence type="ECO:0000313" key="10">
    <source>
        <dbReference type="Proteomes" id="UP000821837"/>
    </source>
</evidence>
<evidence type="ECO:0000256" key="4">
    <source>
        <dbReference type="ARBA" id="ARBA00023180"/>
    </source>
</evidence>
<dbReference type="VEuPathDB" id="VectorBase:RSAN_047321"/>
<dbReference type="InterPro" id="IPR013783">
    <property type="entry name" value="Ig-like_fold"/>
</dbReference>
<feature type="region of interest" description="Disordered" evidence="6">
    <location>
        <begin position="193"/>
        <end position="221"/>
    </location>
</feature>
<evidence type="ECO:0000313" key="9">
    <source>
        <dbReference type="EMBL" id="KAH7951968.1"/>
    </source>
</evidence>
<dbReference type="PROSITE" id="PS50835">
    <property type="entry name" value="IG_LIKE"/>
    <property type="match status" value="1"/>
</dbReference>
<evidence type="ECO:0000256" key="2">
    <source>
        <dbReference type="ARBA" id="ARBA00023136"/>
    </source>
</evidence>
<dbReference type="GO" id="GO:0005886">
    <property type="term" value="C:plasma membrane"/>
    <property type="evidence" value="ECO:0007669"/>
    <property type="project" value="TreeGrafter"/>
</dbReference>
<dbReference type="GO" id="GO:0050839">
    <property type="term" value="F:cell adhesion molecule binding"/>
    <property type="evidence" value="ECO:0007669"/>
    <property type="project" value="TreeGrafter"/>
</dbReference>
<dbReference type="AlphaFoldDB" id="A0A9D4SV44"/>
<name>A0A9D4SV44_RHISA</name>
<dbReference type="PANTHER" id="PTHR11640:SF31">
    <property type="entry name" value="IRREGULAR CHIASM C-ROUGHEST PROTEIN-RELATED"/>
    <property type="match status" value="1"/>
</dbReference>
<feature type="compositionally biased region" description="Polar residues" evidence="6">
    <location>
        <begin position="195"/>
        <end position="205"/>
    </location>
</feature>
<feature type="compositionally biased region" description="Basic and acidic residues" evidence="6">
    <location>
        <begin position="83"/>
        <end position="95"/>
    </location>
</feature>
<keyword evidence="5" id="KW-0393">Immunoglobulin domain</keyword>
<dbReference type="EMBL" id="JABSTV010001251">
    <property type="protein sequence ID" value="KAH7951968.1"/>
    <property type="molecule type" value="Genomic_DNA"/>
</dbReference>
<dbReference type="SUPFAM" id="SSF48726">
    <property type="entry name" value="Immunoglobulin"/>
    <property type="match status" value="1"/>
</dbReference>
<feature type="region of interest" description="Disordered" evidence="6">
    <location>
        <begin position="68"/>
        <end position="108"/>
    </location>
</feature>
<dbReference type="SMART" id="SM00409">
    <property type="entry name" value="IG"/>
    <property type="match status" value="2"/>
</dbReference>
<dbReference type="PANTHER" id="PTHR11640">
    <property type="entry name" value="NEPHRIN"/>
    <property type="match status" value="1"/>
</dbReference>
<reference evidence="9" key="1">
    <citation type="journal article" date="2020" name="Cell">
        <title>Large-Scale Comparative Analyses of Tick Genomes Elucidate Their Genetic Diversity and Vector Capacities.</title>
        <authorList>
            <consortium name="Tick Genome and Microbiome Consortium (TIGMIC)"/>
            <person name="Jia N."/>
            <person name="Wang J."/>
            <person name="Shi W."/>
            <person name="Du L."/>
            <person name="Sun Y."/>
            <person name="Zhan W."/>
            <person name="Jiang J.F."/>
            <person name="Wang Q."/>
            <person name="Zhang B."/>
            <person name="Ji P."/>
            <person name="Bell-Sakyi L."/>
            <person name="Cui X.M."/>
            <person name="Yuan T.T."/>
            <person name="Jiang B.G."/>
            <person name="Yang W.F."/>
            <person name="Lam T.T."/>
            <person name="Chang Q.C."/>
            <person name="Ding S.J."/>
            <person name="Wang X.J."/>
            <person name="Zhu J.G."/>
            <person name="Ruan X.D."/>
            <person name="Zhao L."/>
            <person name="Wei J.T."/>
            <person name="Ye R.Z."/>
            <person name="Que T.C."/>
            <person name="Du C.H."/>
            <person name="Zhou Y.H."/>
            <person name="Cheng J.X."/>
            <person name="Dai P.F."/>
            <person name="Guo W.B."/>
            <person name="Han X.H."/>
            <person name="Huang E.J."/>
            <person name="Li L.F."/>
            <person name="Wei W."/>
            <person name="Gao Y.C."/>
            <person name="Liu J.Z."/>
            <person name="Shao H.Z."/>
            <person name="Wang X."/>
            <person name="Wang C.C."/>
            <person name="Yang T.C."/>
            <person name="Huo Q.B."/>
            <person name="Li W."/>
            <person name="Chen H.Y."/>
            <person name="Chen S.E."/>
            <person name="Zhou L.G."/>
            <person name="Ni X.B."/>
            <person name="Tian J.H."/>
            <person name="Sheng Y."/>
            <person name="Liu T."/>
            <person name="Pan Y.S."/>
            <person name="Xia L.Y."/>
            <person name="Li J."/>
            <person name="Zhao F."/>
            <person name="Cao W.C."/>
        </authorList>
    </citation>
    <scope>NUCLEOTIDE SEQUENCE</scope>
    <source>
        <strain evidence="9">Rsan-2018</strain>
    </source>
</reference>
<dbReference type="Proteomes" id="UP000821837">
    <property type="component" value="Chromosome 5"/>
</dbReference>
<dbReference type="CDD" id="cd00096">
    <property type="entry name" value="Ig"/>
    <property type="match status" value="1"/>
</dbReference>
<dbReference type="InterPro" id="IPR003598">
    <property type="entry name" value="Ig_sub2"/>
</dbReference>
<comment type="caution">
    <text evidence="9">The sequence shown here is derived from an EMBL/GenBank/DDBJ whole genome shotgun (WGS) entry which is preliminary data.</text>
</comment>
<feature type="domain" description="Ig-like" evidence="8">
    <location>
        <begin position="277"/>
        <end position="354"/>
    </location>
</feature>
<gene>
    <name evidence="9" type="ORF">HPB52_016045</name>
</gene>
<comment type="subcellular location">
    <subcellularLocation>
        <location evidence="1">Membrane</location>
        <topology evidence="1">Single-pass type I membrane protein</topology>
    </subcellularLocation>
</comment>
<keyword evidence="4" id="KW-0325">Glycoprotein</keyword>
<dbReference type="GO" id="GO:0098609">
    <property type="term" value="P:cell-cell adhesion"/>
    <property type="evidence" value="ECO:0007669"/>
    <property type="project" value="TreeGrafter"/>
</dbReference>
<accession>A0A9D4SV44</accession>
<evidence type="ECO:0000256" key="6">
    <source>
        <dbReference type="SAM" id="MobiDB-lite"/>
    </source>
</evidence>
<dbReference type="InterPro" id="IPR007110">
    <property type="entry name" value="Ig-like_dom"/>
</dbReference>
<dbReference type="InterPro" id="IPR013098">
    <property type="entry name" value="Ig_I-set"/>
</dbReference>
<evidence type="ECO:0000256" key="1">
    <source>
        <dbReference type="ARBA" id="ARBA00004479"/>
    </source>
</evidence>
<keyword evidence="7" id="KW-1133">Transmembrane helix</keyword>
<dbReference type="GO" id="GO:0005911">
    <property type="term" value="C:cell-cell junction"/>
    <property type="evidence" value="ECO:0007669"/>
    <property type="project" value="TreeGrafter"/>
</dbReference>
<dbReference type="Pfam" id="PF07679">
    <property type="entry name" value="I-set"/>
    <property type="match status" value="1"/>
</dbReference>
<sequence length="429" mass="46931">MRCLPPYVRGSLHVFQMKLGIARLSGLSYSSRIPAPEEAVPLTEGEAEAKKKADSVEALTTIKCLSRRPGTALEEEQIGDGQEGAKTRDKARGEDDAAEGSQQGSTNNVIEEAVWRECDLQLRESCIQSAMEPCPSLQSCAEYSTPIPARETPEEIVPTNKARAVPSYSVVAREGDELQLSCGSAGADSWLAHGGTTSSHASTKTARAPLGRTTTPTPVAPDLRGRLLRFGRVRRQHSRRYTCRFKSARGYHVLVDVNLVVQLEPLEVRRDKKDSRLVCVAGAEPSPEIAWLRDDQPLSEDVTPSLRTENASQGCLRISKLHLGEASGDAEVFHNYTCVASNSLGTSSRSLLLRNGDSSASHNASVVQDRDPLDGVPVKRFKITGFVIGMLPPLFISFYIILKLGYRSRYAEERAEEAGMMEEPFFISN</sequence>
<keyword evidence="3" id="KW-1015">Disulfide bond</keyword>
<dbReference type="InterPro" id="IPR036179">
    <property type="entry name" value="Ig-like_dom_sf"/>
</dbReference>
<dbReference type="Gene3D" id="2.60.40.10">
    <property type="entry name" value="Immunoglobulins"/>
    <property type="match status" value="1"/>
</dbReference>
<dbReference type="SMART" id="SM00408">
    <property type="entry name" value="IGc2"/>
    <property type="match status" value="2"/>
</dbReference>
<dbReference type="InterPro" id="IPR003599">
    <property type="entry name" value="Ig_sub"/>
</dbReference>
<evidence type="ECO:0000256" key="7">
    <source>
        <dbReference type="SAM" id="Phobius"/>
    </source>
</evidence>
<organism evidence="9 10">
    <name type="scientific">Rhipicephalus sanguineus</name>
    <name type="common">Brown dog tick</name>
    <name type="synonym">Ixodes sanguineus</name>
    <dbReference type="NCBI Taxonomy" id="34632"/>
    <lineage>
        <taxon>Eukaryota</taxon>
        <taxon>Metazoa</taxon>
        <taxon>Ecdysozoa</taxon>
        <taxon>Arthropoda</taxon>
        <taxon>Chelicerata</taxon>
        <taxon>Arachnida</taxon>
        <taxon>Acari</taxon>
        <taxon>Parasitiformes</taxon>
        <taxon>Ixodida</taxon>
        <taxon>Ixodoidea</taxon>
        <taxon>Ixodidae</taxon>
        <taxon>Rhipicephalinae</taxon>
        <taxon>Rhipicephalus</taxon>
        <taxon>Rhipicephalus</taxon>
    </lineage>
</organism>